<gene>
    <name evidence="1" type="ORF">FUSO3_04030</name>
</gene>
<reference evidence="1 2" key="1">
    <citation type="submission" date="2014-01" db="EMBL/GenBank/DDBJ databases">
        <title>Comparative genomics of Fusobacterium necrophorum wild isolates.</title>
        <authorList>
            <person name="Kittichotirat W."/>
            <person name="Bumgarner R.E."/>
            <person name="Lawrence P."/>
        </authorList>
    </citation>
    <scope>NUCLEOTIDE SEQUENCE [LARGE SCALE GENOMIC DNA]</scope>
    <source>
        <strain evidence="1 2">BL</strain>
    </source>
</reference>
<sequence length="1121" mass="131941">MNYRALNKNQKDRMNAISNTAYVMEWENPEFMDYLMGELPKIRRYKEDKEAEHEISSLEKVLATYDAFFSEKSAFLEEIAKKISDIQNLKGSWYGLSLYEIETYMSLHSFCLISGEGGIGKSYFIKCFEEQLEQNNIEHLCVYGKFEKNINNINVEEIIKASDEGFVFIFDAINEMSEEGQNNLIDILTEFKEYPRIRIIISYRTNSMDNVILKKYQKISEYEYKFPGVSFESALDEILKLPVPDVYLYEDILYSNNALLLSMLCNVLSSEKIVDEIENGVASITYILEHYIKTTINRAFKNNLTCKGVDIWKDTKRVAQWMYRNVEKRIDEKNLLSLIKTGNNFLSSMMQMGFMDGYDYEGVKYYYFAIDSLTDFLIARSLFEDISGKKYQQQVSIIKSKADTLYSLEEALIIAIFDNLTPDYKQIKNLLKDTDLIERLDFRTLVKVHFKSNDINIFKNNFKPLNHSELLMIMGGFTDKPFNCTNYLFDYYCEKRERIIELSNTLAGHHFQNEVKNRLKNILYFTTLNDRVDRRDEEAYYFALLCCAAPNKDVRCLAMKLLYEVVSKNDGYVEKLISKYDTILDLYIQEAIIYVLSQIKKVREKIVYFYNEIIIKQENLTAKSIRRIAQFLGSPYSFIMWNRKDLYKFKHNAEVSDYLNDILFYVDLMNKDFLPFRYWGKDHIDMHTKFLVNDKNEINTINNYLYNKYDCVCGGKCSGWMAFKNRIMLEIEPMAEIKTVDMNSFLESFEKVFRCVFKYYDISADRKPMNIREEDFHHSVYMKGVDIATGLYYGSLMCNYYTNQFATYNNIQNSIGYEVYDPLKYGEDVIITAPIPTYQDFIERLGDYVINSLEMPVQRDVCWVRNIELTRRNVLHLLETVELKKQKWVMLAGRVSLHEEDKYETRWKDTYDLWCCSSENETIYDDGSARYLTIELEEYIGNLNSYPDNESKPWLCKNVKNINNQSEVFEGTSLVLPPSNIIRFFNLKLNISDLSWETQDKEKVIICNNNKNSYYRDPIGGTVFIRKDYFDKFLEENMVKYFAFTERFIPDTGYADETSLHFEIVNGKIEKEIKNNGGYGGWNNGNNPLCSECPHTTLVDDVVDNPSISNIEWLENLLKDY</sequence>
<comment type="caution">
    <text evidence="1">The sequence shown here is derived from an EMBL/GenBank/DDBJ whole genome shotgun (WGS) entry which is preliminary data.</text>
</comment>
<dbReference type="EMBL" id="JAAC01000061">
    <property type="protein sequence ID" value="KDE63863.1"/>
    <property type="molecule type" value="Genomic_DNA"/>
</dbReference>
<dbReference type="Gene3D" id="3.40.50.300">
    <property type="entry name" value="P-loop containing nucleotide triphosphate hydrolases"/>
    <property type="match status" value="1"/>
</dbReference>
<proteinExistence type="predicted"/>
<dbReference type="InterPro" id="IPR027417">
    <property type="entry name" value="P-loop_NTPase"/>
</dbReference>
<evidence type="ECO:0008006" key="3">
    <source>
        <dbReference type="Google" id="ProtNLM"/>
    </source>
</evidence>
<evidence type="ECO:0000313" key="2">
    <source>
        <dbReference type="Proteomes" id="UP000027473"/>
    </source>
</evidence>
<dbReference type="AlphaFoldDB" id="A0AB73BX50"/>
<name>A0AB73BX50_9FUSO</name>
<evidence type="ECO:0000313" key="1">
    <source>
        <dbReference type="EMBL" id="KDE63863.1"/>
    </source>
</evidence>
<protein>
    <recommendedName>
        <fullName evidence="3">ATP-binding protein</fullName>
    </recommendedName>
</protein>
<organism evidence="1 2">
    <name type="scientific">Fusobacterium necrophorum BL</name>
    <dbReference type="NCBI Taxonomy" id="1441732"/>
    <lineage>
        <taxon>Bacteria</taxon>
        <taxon>Fusobacteriati</taxon>
        <taxon>Fusobacteriota</taxon>
        <taxon>Fusobacteriia</taxon>
        <taxon>Fusobacteriales</taxon>
        <taxon>Fusobacteriaceae</taxon>
        <taxon>Fusobacterium</taxon>
    </lineage>
</organism>
<dbReference type="Proteomes" id="UP000027473">
    <property type="component" value="Unassembled WGS sequence"/>
</dbReference>
<dbReference type="SUPFAM" id="SSF52540">
    <property type="entry name" value="P-loop containing nucleoside triphosphate hydrolases"/>
    <property type="match status" value="1"/>
</dbReference>
<accession>A0AB73BX50</accession>
<dbReference type="RefSeq" id="WP_035932775.1">
    <property type="nucleotide sequence ID" value="NZ_JAAC01000061.1"/>
</dbReference>